<dbReference type="InterPro" id="IPR004839">
    <property type="entry name" value="Aminotransferase_I/II_large"/>
</dbReference>
<dbReference type="STRING" id="426128.SAMN05660297_02109"/>
<organism evidence="8 9">
    <name type="scientific">Natronincola peptidivorans</name>
    <dbReference type="NCBI Taxonomy" id="426128"/>
    <lineage>
        <taxon>Bacteria</taxon>
        <taxon>Bacillati</taxon>
        <taxon>Bacillota</taxon>
        <taxon>Clostridia</taxon>
        <taxon>Peptostreptococcales</taxon>
        <taxon>Natronincolaceae</taxon>
        <taxon>Natronincola</taxon>
    </lineage>
</organism>
<comment type="subunit">
    <text evidence="3">Homodimer.</text>
</comment>
<dbReference type="RefSeq" id="WP_090443425.1">
    <property type="nucleotide sequence ID" value="NZ_FOHU01000008.1"/>
</dbReference>
<dbReference type="InterPro" id="IPR050859">
    <property type="entry name" value="Class-I_PLP-dep_aminotransf"/>
</dbReference>
<keyword evidence="6" id="KW-0663">Pyridoxal phosphate</keyword>
<dbReference type="GO" id="GO:0030170">
    <property type="term" value="F:pyridoxal phosphate binding"/>
    <property type="evidence" value="ECO:0007669"/>
    <property type="project" value="InterPro"/>
</dbReference>
<dbReference type="InterPro" id="IPR015424">
    <property type="entry name" value="PyrdxlP-dep_Trfase"/>
</dbReference>
<comment type="similarity">
    <text evidence="2">Belongs to the class-I pyridoxal-phosphate-dependent aminotransferase family.</text>
</comment>
<dbReference type="EMBL" id="FOHU01000008">
    <property type="protein sequence ID" value="SET34355.1"/>
    <property type="molecule type" value="Genomic_DNA"/>
</dbReference>
<dbReference type="Gene3D" id="3.90.1150.10">
    <property type="entry name" value="Aspartate Aminotransferase, domain 1"/>
    <property type="match status" value="1"/>
</dbReference>
<sequence length="401" mass="44605">MAKFAQRMKTMEKSALAIRNLFGAMNDPEIISFGGGAPAKEALPIDIIREITNEVMRTDKRGVEALQYGNVMGLMDLREAILHELLAPKGVKGKVDNILITNGGLEPINLTCQLYVDPGDVILVESPTFVQAVEIFEMFQAKCIAVDMDDNGMVPEDLEAKILKYKPKMIYVIPTFQNPTGRTLSLDRRQKIAELGSNYDIIILEDDPYRDIRYSGKDLLPIKAFDKTGHTIMANSFSKIFSPGSRLGYVLANDEVTAKLFDAKTATNSHTSTLVQVICAEFFKRGYYPAHLKKICDLYRERRDTMIECIDEFFPKETKRIFPDGGLFTWAELPGGINTTELLIESSTNPEVKVSYVAGESFFAEGGGKGNNCMRISFGGVTPDRIRIGIEKLGNLLSSKL</sequence>
<dbReference type="InterPro" id="IPR015421">
    <property type="entry name" value="PyrdxlP-dep_Trfase_major"/>
</dbReference>
<gene>
    <name evidence="8" type="ORF">SAMN05660297_02109</name>
</gene>
<evidence type="ECO:0000256" key="3">
    <source>
        <dbReference type="ARBA" id="ARBA00011738"/>
    </source>
</evidence>
<protein>
    <submittedName>
        <fullName evidence="8">2-aminoadipate transaminase</fullName>
    </submittedName>
</protein>
<keyword evidence="4" id="KW-0032">Aminotransferase</keyword>
<feature type="domain" description="Aminotransferase class I/classII large" evidence="7">
    <location>
        <begin position="57"/>
        <end position="393"/>
    </location>
</feature>
<dbReference type="Pfam" id="PF00155">
    <property type="entry name" value="Aminotran_1_2"/>
    <property type="match status" value="1"/>
</dbReference>
<evidence type="ECO:0000313" key="9">
    <source>
        <dbReference type="Proteomes" id="UP000199568"/>
    </source>
</evidence>
<dbReference type="AlphaFoldDB" id="A0A1I0DP91"/>
<dbReference type="Proteomes" id="UP000199568">
    <property type="component" value="Unassembled WGS sequence"/>
</dbReference>
<dbReference type="PANTHER" id="PTHR42790">
    <property type="entry name" value="AMINOTRANSFERASE"/>
    <property type="match status" value="1"/>
</dbReference>
<dbReference type="InterPro" id="IPR015422">
    <property type="entry name" value="PyrdxlP-dep_Trfase_small"/>
</dbReference>
<accession>A0A1I0DP91</accession>
<dbReference type="PANTHER" id="PTHR42790:SF19">
    <property type="entry name" value="KYNURENINE_ALPHA-AMINOADIPATE AMINOTRANSFERASE, MITOCHONDRIAL"/>
    <property type="match status" value="1"/>
</dbReference>
<evidence type="ECO:0000256" key="6">
    <source>
        <dbReference type="ARBA" id="ARBA00022898"/>
    </source>
</evidence>
<dbReference type="CDD" id="cd00609">
    <property type="entry name" value="AAT_like"/>
    <property type="match status" value="1"/>
</dbReference>
<dbReference type="Gene3D" id="3.40.640.10">
    <property type="entry name" value="Type I PLP-dependent aspartate aminotransferase-like (Major domain)"/>
    <property type="match status" value="1"/>
</dbReference>
<reference evidence="8 9" key="1">
    <citation type="submission" date="2016-10" db="EMBL/GenBank/DDBJ databases">
        <authorList>
            <person name="de Groot N.N."/>
        </authorList>
    </citation>
    <scope>NUCLEOTIDE SEQUENCE [LARGE SCALE GENOMIC DNA]</scope>
    <source>
        <strain evidence="8 9">DSM 18979</strain>
    </source>
</reference>
<evidence type="ECO:0000259" key="7">
    <source>
        <dbReference type="Pfam" id="PF00155"/>
    </source>
</evidence>
<keyword evidence="5" id="KW-0808">Transferase</keyword>
<dbReference type="FunFam" id="3.40.640.10:FF:000053">
    <property type="entry name" value="Aminotransferase, class I"/>
    <property type="match status" value="1"/>
</dbReference>
<comment type="cofactor">
    <cofactor evidence="1">
        <name>pyridoxal 5'-phosphate</name>
        <dbReference type="ChEBI" id="CHEBI:597326"/>
    </cofactor>
</comment>
<name>A0A1I0DP91_9FIRM</name>
<keyword evidence="9" id="KW-1185">Reference proteome</keyword>
<dbReference type="SUPFAM" id="SSF53383">
    <property type="entry name" value="PLP-dependent transferases"/>
    <property type="match status" value="1"/>
</dbReference>
<evidence type="ECO:0000256" key="5">
    <source>
        <dbReference type="ARBA" id="ARBA00022679"/>
    </source>
</evidence>
<dbReference type="GO" id="GO:0008483">
    <property type="term" value="F:transaminase activity"/>
    <property type="evidence" value="ECO:0007669"/>
    <property type="project" value="UniProtKB-KW"/>
</dbReference>
<evidence type="ECO:0000256" key="4">
    <source>
        <dbReference type="ARBA" id="ARBA00022576"/>
    </source>
</evidence>
<evidence type="ECO:0000313" key="8">
    <source>
        <dbReference type="EMBL" id="SET34355.1"/>
    </source>
</evidence>
<proteinExistence type="inferred from homology"/>
<evidence type="ECO:0000256" key="1">
    <source>
        <dbReference type="ARBA" id="ARBA00001933"/>
    </source>
</evidence>
<dbReference type="OrthoDB" id="9802328at2"/>
<evidence type="ECO:0000256" key="2">
    <source>
        <dbReference type="ARBA" id="ARBA00007441"/>
    </source>
</evidence>
<dbReference type="GO" id="GO:1901605">
    <property type="term" value="P:alpha-amino acid metabolic process"/>
    <property type="evidence" value="ECO:0007669"/>
    <property type="project" value="TreeGrafter"/>
</dbReference>